<reference evidence="3" key="1">
    <citation type="journal article" date="2013" name="Genome Announc.">
        <title>Draft genome sequence of the basidiomycetous yeast-like fungus Pseudozyma hubeiensis SY62, which produces an abundant amount of the biosurfactant mannosylerythritol lipids.</title>
        <authorList>
            <person name="Konishi M."/>
            <person name="Hatada Y."/>
            <person name="Horiuchi J."/>
        </authorList>
    </citation>
    <scope>NUCLEOTIDE SEQUENCE [LARGE SCALE GENOMIC DNA]</scope>
    <source>
        <strain evidence="3">SY62</strain>
    </source>
</reference>
<dbReference type="HOGENOM" id="CLU_309978_0_0_1"/>
<feature type="compositionally biased region" description="Polar residues" evidence="1">
    <location>
        <begin position="490"/>
        <end position="507"/>
    </location>
</feature>
<feature type="region of interest" description="Disordered" evidence="1">
    <location>
        <begin position="872"/>
        <end position="898"/>
    </location>
</feature>
<feature type="compositionally biased region" description="Basic and acidic residues" evidence="1">
    <location>
        <begin position="601"/>
        <end position="618"/>
    </location>
</feature>
<dbReference type="GeneID" id="24109822"/>
<dbReference type="RefSeq" id="XP_012190543.1">
    <property type="nucleotide sequence ID" value="XM_012335153.1"/>
</dbReference>
<feature type="compositionally biased region" description="Basic and acidic residues" evidence="1">
    <location>
        <begin position="872"/>
        <end position="890"/>
    </location>
</feature>
<feature type="region of interest" description="Disordered" evidence="1">
    <location>
        <begin position="337"/>
        <end position="373"/>
    </location>
</feature>
<feature type="compositionally biased region" description="Pro residues" evidence="1">
    <location>
        <begin position="707"/>
        <end position="722"/>
    </location>
</feature>
<feature type="compositionally biased region" description="Polar residues" evidence="1">
    <location>
        <begin position="463"/>
        <end position="474"/>
    </location>
</feature>
<dbReference type="Proteomes" id="UP000014071">
    <property type="component" value="Unassembled WGS sequence"/>
</dbReference>
<feature type="region of interest" description="Disordered" evidence="1">
    <location>
        <begin position="524"/>
        <end position="618"/>
    </location>
</feature>
<feature type="region of interest" description="Disordered" evidence="1">
    <location>
        <begin position="1"/>
        <end position="135"/>
    </location>
</feature>
<name>R9P6H2_PSEHS</name>
<sequence length="911" mass="99260">MASTSPSTSVSDRSIGSLTNKSGPTIPSRTSFSEHECHNTVIGQKTTNPDSDSDSNSISFQRLRRRPFQRLPIPASQLFASAYGDSEDNDNHSSHPVDGEKDHSPTSYHAQLVSDDESFPRSPSNSPLSRLHAKKRSPRALYAALRSGFVRKRLARGRSASESYSNKQPRRQPREGLQLELEDLLLPRKKVAGRKPIPERLLRDFEHQDQAQGRSFSAPDVFSLSHLQDDSEAFLREGNSLGLYVPNDVELQHHHQDHTVGGTVAALTFGSSDLPEHISFDTSLLDSTPALASPSWPQQRLRRTTRSISESHHNRQRSSLARTLLLDAASAITSFTLGSSGSSSGDSDSDVSSQQYTRRFRTRSGSEPVYPSPSILEAANYTVAQPPPYLRRVSRKREGEMRTIYLSPHSPPTAFASSFRTSHPNLVHPSQRSSSLQQQDVSAASDNDPVEMLLTPDPDPSAYFQQMDSPTLPTHNHAPDSSRNKHSPQWDLNSISGSQNRNSEPSRASMLVMQQNIQMRNLQRQLSPPRADPHASPDRSPGRSRRREAEEAGKMYPTGEDETTSDTRMKAEESKEGGKINPIRQYGALRMRKWPSSEEVGGDHGLDRKQSNEKKRNEKAIGLRHMFSNPALAEEAKEGEELASLRQRRAKPPISIALHSNVHNQSTGSTIASNRNTRASADLMGAAIPLRKKLSKSILSPTASIHSPPPCPPPAVPLPDLPTPRSAPIEQTAPRSLNTQRSFVRCSSTPVSPFEASRTQSDAQAGARGTTNSQSFNVLGAVQPLATISASTSSASSGNAGEAWRYSATDSSSVRTPPLTGGMHLSAIERGQLPCTPLSAQTDASVPTPVTAQPAAVGGRFESLLASLSFKPRADEEARSSPRVDRKDSLGGDSEDSSAAVHEPFVYGLAL</sequence>
<feature type="region of interest" description="Disordered" evidence="1">
    <location>
        <begin position="156"/>
        <end position="177"/>
    </location>
</feature>
<proteinExistence type="predicted"/>
<feature type="region of interest" description="Disordered" evidence="1">
    <location>
        <begin position="289"/>
        <end position="317"/>
    </location>
</feature>
<dbReference type="EMBL" id="DF238808">
    <property type="protein sequence ID" value="GAC96956.1"/>
    <property type="molecule type" value="Genomic_DNA"/>
</dbReference>
<feature type="compositionally biased region" description="Low complexity" evidence="1">
    <location>
        <begin position="1"/>
        <end position="14"/>
    </location>
</feature>
<evidence type="ECO:0000313" key="3">
    <source>
        <dbReference type="Proteomes" id="UP000014071"/>
    </source>
</evidence>
<feature type="compositionally biased region" description="Basic and acidic residues" evidence="1">
    <location>
        <begin position="565"/>
        <end position="578"/>
    </location>
</feature>
<feature type="compositionally biased region" description="Low complexity" evidence="1">
    <location>
        <begin position="338"/>
        <end position="353"/>
    </location>
</feature>
<feature type="compositionally biased region" description="Basic and acidic residues" evidence="1">
    <location>
        <begin position="531"/>
        <end position="553"/>
    </location>
</feature>
<feature type="compositionally biased region" description="Polar residues" evidence="1">
    <location>
        <begin position="16"/>
        <end position="31"/>
    </location>
</feature>
<feature type="compositionally biased region" description="Low complexity" evidence="1">
    <location>
        <begin position="120"/>
        <end position="130"/>
    </location>
</feature>
<evidence type="ECO:0000313" key="2">
    <source>
        <dbReference type="EMBL" id="GAC96956.1"/>
    </source>
</evidence>
<accession>R9P6H2</accession>
<dbReference type="OrthoDB" id="2556718at2759"/>
<organism evidence="2 3">
    <name type="scientific">Pseudozyma hubeiensis (strain SY62)</name>
    <name type="common">Yeast</name>
    <dbReference type="NCBI Taxonomy" id="1305764"/>
    <lineage>
        <taxon>Eukaryota</taxon>
        <taxon>Fungi</taxon>
        <taxon>Dikarya</taxon>
        <taxon>Basidiomycota</taxon>
        <taxon>Ustilaginomycotina</taxon>
        <taxon>Ustilaginomycetes</taxon>
        <taxon>Ustilaginales</taxon>
        <taxon>Ustilaginaceae</taxon>
        <taxon>Pseudozyma</taxon>
    </lineage>
</organism>
<dbReference type="eggNOG" id="ENOG502RCEP">
    <property type="taxonomic scope" value="Eukaryota"/>
</dbReference>
<feature type="compositionally biased region" description="Polar residues" evidence="1">
    <location>
        <begin position="733"/>
        <end position="771"/>
    </location>
</feature>
<evidence type="ECO:0000256" key="1">
    <source>
        <dbReference type="SAM" id="MobiDB-lite"/>
    </source>
</evidence>
<feature type="compositionally biased region" description="Basic and acidic residues" evidence="1">
    <location>
        <begin position="89"/>
        <end position="104"/>
    </location>
</feature>
<feature type="region of interest" description="Disordered" evidence="1">
    <location>
        <begin position="405"/>
        <end position="507"/>
    </location>
</feature>
<feature type="compositionally biased region" description="Polar residues" evidence="1">
    <location>
        <begin position="415"/>
        <end position="445"/>
    </location>
</feature>
<feature type="region of interest" description="Disordered" evidence="1">
    <location>
        <begin position="699"/>
        <end position="771"/>
    </location>
</feature>
<protein>
    <submittedName>
        <fullName evidence="2">Uncharacterized protein</fullName>
    </submittedName>
</protein>
<keyword evidence="3" id="KW-1185">Reference proteome</keyword>
<dbReference type="AlphaFoldDB" id="R9P6H2"/>
<gene>
    <name evidence="2" type="ORF">PHSY_004540</name>
</gene>